<keyword evidence="6" id="KW-0464">Manganese</keyword>
<dbReference type="PROSITE" id="PS51462">
    <property type="entry name" value="NUDIX"/>
    <property type="match status" value="1"/>
</dbReference>
<comment type="cofactor">
    <cofactor evidence="2">
        <name>Mg(2+)</name>
        <dbReference type="ChEBI" id="CHEBI:18420"/>
    </cofactor>
</comment>
<evidence type="ECO:0000313" key="8">
    <source>
        <dbReference type="EMBL" id="GAA1760518.1"/>
    </source>
</evidence>
<dbReference type="PANTHER" id="PTHR12992">
    <property type="entry name" value="NUDIX HYDROLASE"/>
    <property type="match status" value="1"/>
</dbReference>
<evidence type="ECO:0000256" key="5">
    <source>
        <dbReference type="ARBA" id="ARBA00022842"/>
    </source>
</evidence>
<dbReference type="Gene3D" id="3.90.79.10">
    <property type="entry name" value="Nucleoside Triphosphate Pyrophosphohydrolase"/>
    <property type="match status" value="1"/>
</dbReference>
<dbReference type="SUPFAM" id="SSF55811">
    <property type="entry name" value="Nudix"/>
    <property type="match status" value="1"/>
</dbReference>
<gene>
    <name evidence="8" type="ORF">GCM10009810_20030</name>
</gene>
<evidence type="ECO:0000259" key="7">
    <source>
        <dbReference type="PROSITE" id="PS51462"/>
    </source>
</evidence>
<dbReference type="Proteomes" id="UP001501475">
    <property type="component" value="Unassembled WGS sequence"/>
</dbReference>
<dbReference type="CDD" id="cd03426">
    <property type="entry name" value="NUDIX_CoAse_Nudt7"/>
    <property type="match status" value="1"/>
</dbReference>
<reference evidence="8 9" key="1">
    <citation type="journal article" date="2019" name="Int. J. Syst. Evol. Microbiol.">
        <title>The Global Catalogue of Microorganisms (GCM) 10K type strain sequencing project: providing services to taxonomists for standard genome sequencing and annotation.</title>
        <authorList>
            <consortium name="The Broad Institute Genomics Platform"/>
            <consortium name="The Broad Institute Genome Sequencing Center for Infectious Disease"/>
            <person name="Wu L."/>
            <person name="Ma J."/>
        </authorList>
    </citation>
    <scope>NUCLEOTIDE SEQUENCE [LARGE SCALE GENOMIC DNA]</scope>
    <source>
        <strain evidence="8 9">JCM 15591</strain>
    </source>
</reference>
<evidence type="ECO:0000256" key="4">
    <source>
        <dbReference type="ARBA" id="ARBA00022801"/>
    </source>
</evidence>
<evidence type="ECO:0000313" key="9">
    <source>
        <dbReference type="Proteomes" id="UP001501475"/>
    </source>
</evidence>
<keyword evidence="9" id="KW-1185">Reference proteome</keyword>
<keyword evidence="3" id="KW-0479">Metal-binding</keyword>
<dbReference type="PANTHER" id="PTHR12992:SF11">
    <property type="entry name" value="MITOCHONDRIAL COENZYME A DIPHOSPHATASE NUDT8"/>
    <property type="match status" value="1"/>
</dbReference>
<evidence type="ECO:0000256" key="1">
    <source>
        <dbReference type="ARBA" id="ARBA00001936"/>
    </source>
</evidence>
<dbReference type="EMBL" id="BAAAPN010000047">
    <property type="protein sequence ID" value="GAA1760518.1"/>
    <property type="molecule type" value="Genomic_DNA"/>
</dbReference>
<dbReference type="InterPro" id="IPR000086">
    <property type="entry name" value="NUDIX_hydrolase_dom"/>
</dbReference>
<keyword evidence="4" id="KW-0378">Hydrolase</keyword>
<evidence type="ECO:0000256" key="6">
    <source>
        <dbReference type="ARBA" id="ARBA00023211"/>
    </source>
</evidence>
<accession>A0ABN2KN12</accession>
<comment type="caution">
    <text evidence="8">The sequence shown here is derived from an EMBL/GenBank/DDBJ whole genome shotgun (WGS) entry which is preliminary data.</text>
</comment>
<evidence type="ECO:0000256" key="2">
    <source>
        <dbReference type="ARBA" id="ARBA00001946"/>
    </source>
</evidence>
<dbReference type="RefSeq" id="WP_344065553.1">
    <property type="nucleotide sequence ID" value="NZ_BAAAPN010000047.1"/>
</dbReference>
<comment type="cofactor">
    <cofactor evidence="1">
        <name>Mn(2+)</name>
        <dbReference type="ChEBI" id="CHEBI:29035"/>
    </cofactor>
</comment>
<dbReference type="InterPro" id="IPR015797">
    <property type="entry name" value="NUDIX_hydrolase-like_dom_sf"/>
</dbReference>
<dbReference type="Pfam" id="PF00293">
    <property type="entry name" value="NUDIX"/>
    <property type="match status" value="1"/>
</dbReference>
<name>A0ABN2KN12_9MICO</name>
<keyword evidence="5" id="KW-0460">Magnesium</keyword>
<proteinExistence type="predicted"/>
<feature type="domain" description="Nudix hydrolase" evidence="7">
    <location>
        <begin position="33"/>
        <end position="172"/>
    </location>
</feature>
<protein>
    <submittedName>
        <fullName evidence="8">CoA pyrophosphatase</fullName>
    </submittedName>
</protein>
<organism evidence="8 9">
    <name type="scientific">Nostocoides vanveenii</name>
    <dbReference type="NCBI Taxonomy" id="330835"/>
    <lineage>
        <taxon>Bacteria</taxon>
        <taxon>Bacillati</taxon>
        <taxon>Actinomycetota</taxon>
        <taxon>Actinomycetes</taxon>
        <taxon>Micrococcales</taxon>
        <taxon>Intrasporangiaceae</taxon>
        <taxon>Nostocoides</taxon>
    </lineage>
</organism>
<evidence type="ECO:0000256" key="3">
    <source>
        <dbReference type="ARBA" id="ARBA00022723"/>
    </source>
</evidence>
<sequence length="220" mass="23949">MTPAPDWLRSIPDRLAGVDADWFREFAPPPNVERHSAVLMLFGEGPDGGPDVLLTERGAQLRAHASQVSFPGGRLDPEDDGAIGAALREAEEEVGVDPAGVDVVFELPPLYLTPSQNAVTPIGAWWHTPSAVSVLSPIEVERVVRVPIAELTDPANRFLVDTAIGYVSPGFDVRGLFVWGFTAKLLDVTLDLAGLSRPWDERARRPLPAHVLDAIMRRPR</sequence>
<dbReference type="InterPro" id="IPR045121">
    <property type="entry name" value="CoAse"/>
</dbReference>